<gene>
    <name evidence="1" type="ORF">BC938DRAFT_481034</name>
</gene>
<comment type="caution">
    <text evidence="1">The sequence shown here is derived from an EMBL/GenBank/DDBJ whole genome shotgun (WGS) entry which is preliminary data.</text>
</comment>
<name>A0A433QH47_9FUNG</name>
<accession>A0A433QH47</accession>
<reference evidence="1 2" key="1">
    <citation type="journal article" date="2018" name="New Phytol.">
        <title>Phylogenomics of Endogonaceae and evolution of mycorrhizas within Mucoromycota.</title>
        <authorList>
            <person name="Chang Y."/>
            <person name="Desiro A."/>
            <person name="Na H."/>
            <person name="Sandor L."/>
            <person name="Lipzen A."/>
            <person name="Clum A."/>
            <person name="Barry K."/>
            <person name="Grigoriev I.V."/>
            <person name="Martin F.M."/>
            <person name="Stajich J.E."/>
            <person name="Smith M.E."/>
            <person name="Bonito G."/>
            <person name="Spatafora J.W."/>
        </authorList>
    </citation>
    <scope>NUCLEOTIDE SEQUENCE [LARGE SCALE GENOMIC DNA]</scope>
    <source>
        <strain evidence="1 2">AD002</strain>
    </source>
</reference>
<sequence>MKPLYYSIIGASNLDTNELGPALHFARDHALGGFDIDPLPHAGIHKQPPHLGVIDQRDTEVDRGPSDHVAVVLGPGRANLGEVDDEVNLVVKEQGLQGLLVAVVGGDGQGCGGHAGLLKEAGGIRVVSENGVAEVGMQPAGDVDEVVLVRHGVVAQQDTGTALGDAEVLGGLDRGPEGLLLVDAEARHLTRRGHLDAQEGIGALQARPRELRNLDGLVGVVLGHEILRRRNVGVGEGTGGHVDEVGTEDLGDEGEGAGGAQVAFNDLELGGLAGVGLFDNLHVERPRNLERRGDLFGDALEPGHGLLVEITRRQYEYGVHEQLALVRDGIDVDLLRVLDELCDNDRVQRRHVGGLGEVVLENLGGVRDVHGGAGEHVRRADEDWVANLVGKLVSLLNGCELLPRGLVDADPVEDARELVPILGGVNHLWVCAQHIHLVLRQAEGDVLRELPTDADHHTFGLLLFVDIHHAFEAQFLKRPDARHTAPIEFHRRSNAIHARAQHHSSLIIEGDIIFRGVVGRVEVIGVGGEFCRKRIDSLDEWHDASLLPGLTNSFLSAARQFGDLYVGETGLLGLVEQVGGDGFGGAVLERAVNLGNVFELV</sequence>
<dbReference type="AlphaFoldDB" id="A0A433QH47"/>
<dbReference type="EMBL" id="RBNJ01005604">
    <property type="protein sequence ID" value="RUS29122.1"/>
    <property type="molecule type" value="Genomic_DNA"/>
</dbReference>
<organism evidence="1 2">
    <name type="scientific">Jimgerdemannia flammicorona</name>
    <dbReference type="NCBI Taxonomy" id="994334"/>
    <lineage>
        <taxon>Eukaryota</taxon>
        <taxon>Fungi</taxon>
        <taxon>Fungi incertae sedis</taxon>
        <taxon>Mucoromycota</taxon>
        <taxon>Mucoromycotina</taxon>
        <taxon>Endogonomycetes</taxon>
        <taxon>Endogonales</taxon>
        <taxon>Endogonaceae</taxon>
        <taxon>Jimgerdemannia</taxon>
    </lineage>
</organism>
<keyword evidence="2" id="KW-1185">Reference proteome</keyword>
<dbReference type="Proteomes" id="UP000274822">
    <property type="component" value="Unassembled WGS sequence"/>
</dbReference>
<evidence type="ECO:0000313" key="1">
    <source>
        <dbReference type="EMBL" id="RUS29122.1"/>
    </source>
</evidence>
<protein>
    <submittedName>
        <fullName evidence="1">Uncharacterized protein</fullName>
    </submittedName>
</protein>
<proteinExistence type="predicted"/>
<evidence type="ECO:0000313" key="2">
    <source>
        <dbReference type="Proteomes" id="UP000274822"/>
    </source>
</evidence>